<keyword evidence="2" id="KW-0813">Transport</keyword>
<evidence type="ECO:0000259" key="15">
    <source>
        <dbReference type="PROSITE" id="PS51103"/>
    </source>
</evidence>
<feature type="active site" description="Phosphocysteine intermediate; for EIIB activity" evidence="11">
    <location>
        <position position="30"/>
    </location>
</feature>
<dbReference type="PANTHER" id="PTHR30175:SF1">
    <property type="entry name" value="PTS SYSTEM ARBUTIN-, CELLOBIOSE-, AND SALICIN-SPECIFIC EIIBC COMPONENT-RELATED"/>
    <property type="match status" value="1"/>
</dbReference>
<evidence type="ECO:0000256" key="4">
    <source>
        <dbReference type="ARBA" id="ARBA00022597"/>
    </source>
</evidence>
<evidence type="ECO:0000256" key="10">
    <source>
        <dbReference type="ARBA" id="ARBA00023136"/>
    </source>
</evidence>
<dbReference type="InterPro" id="IPR003352">
    <property type="entry name" value="PTS_EIIC"/>
</dbReference>
<comment type="subcellular location">
    <subcellularLocation>
        <location evidence="1">Cell membrane</location>
        <topology evidence="1">Multi-pass membrane protein</topology>
    </subcellularLocation>
</comment>
<dbReference type="GO" id="GO:0090563">
    <property type="term" value="F:protein-phosphocysteine-sugar phosphotransferase activity"/>
    <property type="evidence" value="ECO:0007669"/>
    <property type="project" value="TreeGrafter"/>
</dbReference>
<accession>A0A5B9Y343</accession>
<dbReference type="InterPro" id="IPR018113">
    <property type="entry name" value="PTrfase_EIIB_Cys"/>
</dbReference>
<evidence type="ECO:0000256" key="5">
    <source>
        <dbReference type="ARBA" id="ARBA00022679"/>
    </source>
</evidence>
<proteinExistence type="predicted"/>
<feature type="coiled-coil region" evidence="12">
    <location>
        <begin position="651"/>
        <end position="678"/>
    </location>
</feature>
<dbReference type="PROSITE" id="PS51103">
    <property type="entry name" value="PTS_EIIC_TYPE_1"/>
    <property type="match status" value="1"/>
</dbReference>
<evidence type="ECO:0000256" key="8">
    <source>
        <dbReference type="ARBA" id="ARBA00022777"/>
    </source>
</evidence>
<feature type="transmembrane region" description="Helical" evidence="13">
    <location>
        <begin position="437"/>
        <end position="460"/>
    </location>
</feature>
<dbReference type="InterPro" id="IPR001996">
    <property type="entry name" value="PTS_IIB_1"/>
</dbReference>
<dbReference type="GO" id="GO:0005886">
    <property type="term" value="C:plasma membrane"/>
    <property type="evidence" value="ECO:0007669"/>
    <property type="project" value="UniProtKB-SubCell"/>
</dbReference>
<evidence type="ECO:0000313" key="17">
    <source>
        <dbReference type="Proteomes" id="UP000323144"/>
    </source>
</evidence>
<feature type="transmembrane region" description="Helical" evidence="13">
    <location>
        <begin position="224"/>
        <end position="240"/>
    </location>
</feature>
<dbReference type="Pfam" id="PF00367">
    <property type="entry name" value="PTS_EIIB"/>
    <property type="match status" value="1"/>
</dbReference>
<keyword evidence="7 13" id="KW-0812">Transmembrane</keyword>
<dbReference type="PROSITE" id="PS01035">
    <property type="entry name" value="PTS_EIIB_TYPE_1_CYS"/>
    <property type="match status" value="1"/>
</dbReference>
<evidence type="ECO:0000256" key="7">
    <source>
        <dbReference type="ARBA" id="ARBA00022692"/>
    </source>
</evidence>
<evidence type="ECO:0000313" key="16">
    <source>
        <dbReference type="EMBL" id="QEH61480.1"/>
    </source>
</evidence>
<dbReference type="GO" id="GO:0016301">
    <property type="term" value="F:kinase activity"/>
    <property type="evidence" value="ECO:0007669"/>
    <property type="project" value="UniProtKB-KW"/>
</dbReference>
<dbReference type="KEGG" id="schi:SCHIN_v1c02830"/>
<protein>
    <submittedName>
        <fullName evidence="16">PTS system, sucrose-specific IIB component</fullName>
    </submittedName>
</protein>
<feature type="transmembrane region" description="Helical" evidence="13">
    <location>
        <begin position="252"/>
        <end position="278"/>
    </location>
</feature>
<keyword evidence="4" id="KW-0762">Sugar transport</keyword>
<dbReference type="AlphaFoldDB" id="A0A5B9Y343"/>
<evidence type="ECO:0000256" key="1">
    <source>
        <dbReference type="ARBA" id="ARBA00004651"/>
    </source>
</evidence>
<evidence type="ECO:0000256" key="9">
    <source>
        <dbReference type="ARBA" id="ARBA00022989"/>
    </source>
</evidence>
<evidence type="ECO:0000256" key="13">
    <source>
        <dbReference type="SAM" id="Phobius"/>
    </source>
</evidence>
<dbReference type="GO" id="GO:0008982">
    <property type="term" value="F:protein-N(PI)-phosphohistidine-sugar phosphotransferase activity"/>
    <property type="evidence" value="ECO:0007669"/>
    <property type="project" value="InterPro"/>
</dbReference>
<dbReference type="EMBL" id="CP043026">
    <property type="protein sequence ID" value="QEH61480.1"/>
    <property type="molecule type" value="Genomic_DNA"/>
</dbReference>
<evidence type="ECO:0000259" key="14">
    <source>
        <dbReference type="PROSITE" id="PS51098"/>
    </source>
</evidence>
<evidence type="ECO:0000256" key="6">
    <source>
        <dbReference type="ARBA" id="ARBA00022683"/>
    </source>
</evidence>
<keyword evidence="6" id="KW-0598">Phosphotransferase system</keyword>
<evidence type="ECO:0000256" key="2">
    <source>
        <dbReference type="ARBA" id="ARBA00022448"/>
    </source>
</evidence>
<keyword evidence="10 13" id="KW-0472">Membrane</keyword>
<feature type="transmembrane region" description="Helical" evidence="13">
    <location>
        <begin position="157"/>
        <end position="179"/>
    </location>
</feature>
<feature type="transmembrane region" description="Helical" evidence="13">
    <location>
        <begin position="337"/>
        <end position="358"/>
    </location>
</feature>
<sequence>MGKITKQEMLVENILAKIGGPQNIKDVYHCATRMRITLFDESIVKLSEVKTIENTRGALFANGELQIIIGAEVSSITQLLKTKLKNEEPNFEIKSVFEGKKPPMHKRFLKAVSAIFGPLIPFLIGVGLIMALQQLLIRSKAVSAISDDGVMGVDYNLFDYILNVIAGTGFKMMGAIAMWSTVRYLGGKTPTAIALALIMVSPIIPEAGLHFFSIGNWNITLKPFYSTILVFIVMGVIVAYSQKMLEKYLHPVANFLLNPFLTLLVGGLMAFFVAGPLMGVLENAMLVSFSWFMNLPVGIGAMIVGATWQPLVVLGVHNILFFAAVTELSQAEPVPSIFLAAAFAAAWAQMGATIAVGLKSKKMIDKSAAFSAALPGIISGPTESCIYGVNLPKGKPFFTGVIAGAIGGWLIGIFGVDLDNLAGLGGIVGFLAYSDDLVPAILIDMASLGLGIAITYVFWVEEKSELSLAKKTIKLMNKELCLKGEVDFKAQQLIKLIKKVNTKKLNKDIIEKIDLLKLDLDKPTQQQIESYLNSVKEGQKDSKLKKEIILSLKSVTSDRQKQINEVYEDLTKSILELKELKKITSKCSKTIIQKANYEYKLKRIQEIKEDKLAKSFNKAQTLLASNVVAKRQHGQELLKLQNSFEYKEDKVKMLNEKNNLIEKELNVNNEELAKVTEKYFNKYNDKLSTLEKVTNEDLTNYRDGLFNDIHNLQIKEKLLDPRITTV</sequence>
<keyword evidence="8" id="KW-0418">Kinase</keyword>
<feature type="domain" description="PTS EIIB type-1" evidence="14">
    <location>
        <begin position="8"/>
        <end position="90"/>
    </location>
</feature>
<keyword evidence="9 13" id="KW-1133">Transmembrane helix</keyword>
<dbReference type="InterPro" id="IPR050558">
    <property type="entry name" value="PTS_Sugar-Specific_Components"/>
</dbReference>
<dbReference type="Gene3D" id="3.30.1360.60">
    <property type="entry name" value="Glucose permease domain IIB"/>
    <property type="match status" value="1"/>
</dbReference>
<feature type="transmembrane region" description="Helical" evidence="13">
    <location>
        <begin position="191"/>
        <end position="212"/>
    </location>
</feature>
<dbReference type="InterPro" id="IPR036878">
    <property type="entry name" value="Glu_permease_IIB"/>
</dbReference>
<evidence type="ECO:0000256" key="3">
    <source>
        <dbReference type="ARBA" id="ARBA00022475"/>
    </source>
</evidence>
<feature type="domain" description="PTS EIIC type-1" evidence="15">
    <location>
        <begin position="110"/>
        <end position="474"/>
    </location>
</feature>
<feature type="transmembrane region" description="Helical" evidence="13">
    <location>
        <begin position="397"/>
        <end position="417"/>
    </location>
</feature>
<dbReference type="InterPro" id="IPR013013">
    <property type="entry name" value="PTS_EIIC_1"/>
</dbReference>
<evidence type="ECO:0000256" key="11">
    <source>
        <dbReference type="PROSITE-ProRule" id="PRU00421"/>
    </source>
</evidence>
<keyword evidence="3" id="KW-1003">Cell membrane</keyword>
<dbReference type="GO" id="GO:0009401">
    <property type="term" value="P:phosphoenolpyruvate-dependent sugar phosphotransferase system"/>
    <property type="evidence" value="ECO:0007669"/>
    <property type="project" value="UniProtKB-KW"/>
</dbReference>
<dbReference type="Pfam" id="PF02378">
    <property type="entry name" value="PTS_EIIC"/>
    <property type="match status" value="1"/>
</dbReference>
<reference evidence="16 17" key="1">
    <citation type="submission" date="2019-08" db="EMBL/GenBank/DDBJ databases">
        <title>Complete genome sequence of Spiroplasma chinense CCH (DSM 19755).</title>
        <authorList>
            <person name="Shen H.-Y."/>
            <person name="Lin Y.-C."/>
            <person name="Chou L."/>
            <person name="Kuo C.-H."/>
        </authorList>
    </citation>
    <scope>NUCLEOTIDE SEQUENCE [LARGE SCALE GENOMIC DNA]</scope>
    <source>
        <strain evidence="16 17">CCH</strain>
    </source>
</reference>
<dbReference type="Proteomes" id="UP000323144">
    <property type="component" value="Chromosome"/>
</dbReference>
<keyword evidence="5" id="KW-0808">Transferase</keyword>
<organism evidence="16 17">
    <name type="scientific">Spiroplasma chinense</name>
    <dbReference type="NCBI Taxonomy" id="216932"/>
    <lineage>
        <taxon>Bacteria</taxon>
        <taxon>Bacillati</taxon>
        <taxon>Mycoplasmatota</taxon>
        <taxon>Mollicutes</taxon>
        <taxon>Entomoplasmatales</taxon>
        <taxon>Spiroplasmataceae</taxon>
        <taxon>Spiroplasma</taxon>
    </lineage>
</organism>
<dbReference type="SUPFAM" id="SSF55604">
    <property type="entry name" value="Glucose permease domain IIB"/>
    <property type="match status" value="1"/>
</dbReference>
<gene>
    <name evidence="16" type="primary">scrA</name>
    <name evidence="16" type="ORF">SCHIN_v1c02830</name>
</gene>
<dbReference type="PANTHER" id="PTHR30175">
    <property type="entry name" value="PHOSPHOTRANSFERASE SYSTEM TRANSPORT PROTEIN"/>
    <property type="match status" value="1"/>
</dbReference>
<dbReference type="PROSITE" id="PS51098">
    <property type="entry name" value="PTS_EIIB_TYPE_1"/>
    <property type="match status" value="1"/>
</dbReference>
<evidence type="ECO:0000256" key="12">
    <source>
        <dbReference type="SAM" id="Coils"/>
    </source>
</evidence>
<keyword evidence="17" id="KW-1185">Reference proteome</keyword>
<keyword evidence="12" id="KW-0175">Coiled coil</keyword>
<feature type="transmembrane region" description="Helical" evidence="13">
    <location>
        <begin position="111"/>
        <end position="137"/>
    </location>
</feature>
<dbReference type="RefSeq" id="WP_166507873.1">
    <property type="nucleotide sequence ID" value="NZ_CP043026.1"/>
</dbReference>
<name>A0A5B9Y343_9MOLU</name>